<feature type="active site" description="Nucleophile" evidence="4">
    <location>
        <position position="65"/>
    </location>
</feature>
<dbReference type="HOGENOM" id="CLU_048897_1_0_0"/>
<dbReference type="eggNOG" id="COG2515">
    <property type="taxonomic scope" value="Bacteria"/>
</dbReference>
<dbReference type="PANTHER" id="PTHR43780:SF2">
    <property type="entry name" value="1-AMINOCYCLOPROPANE-1-CARBOXYLATE DEAMINASE-RELATED"/>
    <property type="match status" value="1"/>
</dbReference>
<evidence type="ECO:0000259" key="6">
    <source>
        <dbReference type="Pfam" id="PF00291"/>
    </source>
</evidence>
<sequence length="312" mass="33593">MILSPTPLHRLDRMSEELGLDLWIKRDDLTGFAFGGNKGRKLEYLMADVLDQDADVVVSCGSTQSNFIRQLGAACSRFHKVCAAATMALPYEDIPPPADAVKAEGGNVILDRLLGIDLRVHPNGTWEELYELAEELAREYEASGKRVYRIPIGGSSPLGAYAFYQAAIEVEKQAPAFDQIVFASSSGSTHTGLAYRHFGSATEVIGIACDPEPEIAEDFARLAGGVDDLAGQGVRLAAKDFHLDFRFVGAGYGVPSEAGEAAIRRLAQAEGIFLDPIYSGKAFAGLIQLAEEKRVGGRVLFWHTGGTPALFA</sequence>
<feature type="modified residue" description="N6-(pyridoxal phosphate)lysine" evidence="5">
    <location>
        <position position="38"/>
    </location>
</feature>
<comment type="similarity">
    <text evidence="2">Belongs to the ACC deaminase/D-cysteine desulfhydrase family.</text>
</comment>
<dbReference type="Gene3D" id="3.40.50.1100">
    <property type="match status" value="2"/>
</dbReference>
<organism evidence="7 8">
    <name type="scientific">Fimbriimonas ginsengisoli Gsoil 348</name>
    <dbReference type="NCBI Taxonomy" id="661478"/>
    <lineage>
        <taxon>Bacteria</taxon>
        <taxon>Bacillati</taxon>
        <taxon>Armatimonadota</taxon>
        <taxon>Fimbriimonadia</taxon>
        <taxon>Fimbriimonadales</taxon>
        <taxon>Fimbriimonadaceae</taxon>
        <taxon>Fimbriimonas</taxon>
    </lineage>
</organism>
<keyword evidence="3 5" id="KW-0663">Pyridoxal phosphate</keyword>
<evidence type="ECO:0000256" key="5">
    <source>
        <dbReference type="PIRSR" id="PIRSR006278-2"/>
    </source>
</evidence>
<evidence type="ECO:0000313" key="7">
    <source>
        <dbReference type="EMBL" id="AIE87415.1"/>
    </source>
</evidence>
<dbReference type="AlphaFoldDB" id="A0A068NXA3"/>
<dbReference type="KEGG" id="fgi:OP10G_4047"/>
<dbReference type="EMBL" id="CP007139">
    <property type="protein sequence ID" value="AIE87415.1"/>
    <property type="molecule type" value="Genomic_DNA"/>
</dbReference>
<dbReference type="Proteomes" id="UP000027982">
    <property type="component" value="Chromosome"/>
</dbReference>
<dbReference type="InterPro" id="IPR036052">
    <property type="entry name" value="TrpB-like_PALP_sf"/>
</dbReference>
<dbReference type="InterPro" id="IPR001926">
    <property type="entry name" value="TrpB-like_PALP"/>
</dbReference>
<evidence type="ECO:0000256" key="3">
    <source>
        <dbReference type="ARBA" id="ARBA00022898"/>
    </source>
</evidence>
<keyword evidence="8" id="KW-1185">Reference proteome</keyword>
<feature type="domain" description="Tryptophan synthase beta chain-like PALP" evidence="6">
    <location>
        <begin position="4"/>
        <end position="305"/>
    </location>
</feature>
<proteinExistence type="inferred from homology"/>
<gene>
    <name evidence="7" type="ORF">OP10G_4047</name>
</gene>
<evidence type="ECO:0000313" key="8">
    <source>
        <dbReference type="Proteomes" id="UP000027982"/>
    </source>
</evidence>
<accession>A0A068NXA3</accession>
<dbReference type="Pfam" id="PF00291">
    <property type="entry name" value="PALP"/>
    <property type="match status" value="1"/>
</dbReference>
<dbReference type="InterPro" id="IPR027278">
    <property type="entry name" value="ACCD_DCysDesulf"/>
</dbReference>
<dbReference type="SUPFAM" id="SSF53686">
    <property type="entry name" value="Tryptophan synthase beta subunit-like PLP-dependent enzymes"/>
    <property type="match status" value="1"/>
</dbReference>
<evidence type="ECO:0000256" key="1">
    <source>
        <dbReference type="ARBA" id="ARBA00001933"/>
    </source>
</evidence>
<dbReference type="PANTHER" id="PTHR43780">
    <property type="entry name" value="1-AMINOCYCLOPROPANE-1-CARBOXYLATE DEAMINASE-RELATED"/>
    <property type="match status" value="1"/>
</dbReference>
<name>A0A068NXA3_FIMGI</name>
<protein>
    <submittedName>
        <fullName evidence="7">Pyridoxal-phosphate dependent enzyme</fullName>
    </submittedName>
</protein>
<dbReference type="PIRSF" id="PIRSF006278">
    <property type="entry name" value="ACCD_DCysDesulf"/>
    <property type="match status" value="1"/>
</dbReference>
<comment type="cofactor">
    <cofactor evidence="1">
        <name>pyridoxal 5'-phosphate</name>
        <dbReference type="ChEBI" id="CHEBI:597326"/>
    </cofactor>
</comment>
<reference evidence="7 8" key="1">
    <citation type="journal article" date="2014" name="PLoS ONE">
        <title>The first complete genome sequence of the class fimbriimonadia in the phylum armatimonadetes.</title>
        <authorList>
            <person name="Hu Z.Y."/>
            <person name="Wang Y.Z."/>
            <person name="Im W.T."/>
            <person name="Wang S.Y."/>
            <person name="Zhao G.P."/>
            <person name="Zheng H.J."/>
            <person name="Quan Z.X."/>
        </authorList>
    </citation>
    <scope>NUCLEOTIDE SEQUENCE [LARGE SCALE GENOMIC DNA]</scope>
    <source>
        <strain evidence="7">Gsoil 348</strain>
    </source>
</reference>
<dbReference type="STRING" id="661478.OP10G_4047"/>
<evidence type="ECO:0000256" key="4">
    <source>
        <dbReference type="PIRSR" id="PIRSR006278-1"/>
    </source>
</evidence>
<evidence type="ECO:0000256" key="2">
    <source>
        <dbReference type="ARBA" id="ARBA00008639"/>
    </source>
</evidence>
<dbReference type="GO" id="GO:1901605">
    <property type="term" value="P:alpha-amino acid metabolic process"/>
    <property type="evidence" value="ECO:0007669"/>
    <property type="project" value="UniProtKB-ARBA"/>
</dbReference>
<dbReference type="GO" id="GO:0019148">
    <property type="term" value="F:D-cysteine desulfhydrase activity"/>
    <property type="evidence" value="ECO:0007669"/>
    <property type="project" value="TreeGrafter"/>
</dbReference>